<dbReference type="PANTHER" id="PTHR32338">
    <property type="entry name" value="N-ACETYL-GAMMA-GLUTAMYL-PHOSPHATE REDUCTASE, CHLOROPLASTIC-RELATED-RELATED"/>
    <property type="match status" value="1"/>
</dbReference>
<gene>
    <name evidence="3" type="ORF">KSP39_PZI011695</name>
</gene>
<dbReference type="Proteomes" id="UP001418222">
    <property type="component" value="Unassembled WGS sequence"/>
</dbReference>
<dbReference type="GO" id="GO:0006526">
    <property type="term" value="P:L-arginine biosynthetic process"/>
    <property type="evidence" value="ECO:0007669"/>
    <property type="project" value="UniProtKB-KW"/>
</dbReference>
<name>A0AAP0BIH8_9ASPA</name>
<protein>
    <recommendedName>
        <fullName evidence="2">Semialdehyde dehydrogenase NAD-binding domain-containing protein</fullName>
    </recommendedName>
</protein>
<dbReference type="InterPro" id="IPR050085">
    <property type="entry name" value="AGPR"/>
</dbReference>
<sequence length="118" mass="12258">MSSMALGSGFGNVVSLPKNASRNSTGGSFFIRGSAVSTPQILETSNVNSKGSAKSVRVEVLGESGYTGAEKVRLLASHRQFCITLMTADRKAGLSFGSVFPLIPIESEGIDTTLEGGE</sequence>
<keyword evidence="1" id="KW-0055">Arginine biosynthesis</keyword>
<evidence type="ECO:0000313" key="3">
    <source>
        <dbReference type="EMBL" id="KAK8939171.1"/>
    </source>
</evidence>
<comment type="caution">
    <text evidence="3">The sequence shown here is derived from an EMBL/GenBank/DDBJ whole genome shotgun (WGS) entry which is preliminary data.</text>
</comment>
<dbReference type="GO" id="GO:0051287">
    <property type="term" value="F:NAD binding"/>
    <property type="evidence" value="ECO:0007669"/>
    <property type="project" value="InterPro"/>
</dbReference>
<dbReference type="Gene3D" id="3.40.50.720">
    <property type="entry name" value="NAD(P)-binding Rossmann-like Domain"/>
    <property type="match status" value="1"/>
</dbReference>
<organism evidence="3 4">
    <name type="scientific">Platanthera zijinensis</name>
    <dbReference type="NCBI Taxonomy" id="2320716"/>
    <lineage>
        <taxon>Eukaryota</taxon>
        <taxon>Viridiplantae</taxon>
        <taxon>Streptophyta</taxon>
        <taxon>Embryophyta</taxon>
        <taxon>Tracheophyta</taxon>
        <taxon>Spermatophyta</taxon>
        <taxon>Magnoliopsida</taxon>
        <taxon>Liliopsida</taxon>
        <taxon>Asparagales</taxon>
        <taxon>Orchidaceae</taxon>
        <taxon>Orchidoideae</taxon>
        <taxon>Orchideae</taxon>
        <taxon>Orchidinae</taxon>
        <taxon>Platanthera</taxon>
    </lineage>
</organism>
<dbReference type="SUPFAM" id="SSF51735">
    <property type="entry name" value="NAD(P)-binding Rossmann-fold domains"/>
    <property type="match status" value="1"/>
</dbReference>
<evidence type="ECO:0000313" key="4">
    <source>
        <dbReference type="Proteomes" id="UP001418222"/>
    </source>
</evidence>
<dbReference type="AlphaFoldDB" id="A0AAP0BIH8"/>
<feature type="domain" description="Semialdehyde dehydrogenase NAD-binding" evidence="2">
    <location>
        <begin position="57"/>
        <end position="106"/>
    </location>
</feature>
<dbReference type="GO" id="GO:0016620">
    <property type="term" value="F:oxidoreductase activity, acting on the aldehyde or oxo group of donors, NAD or NADP as acceptor"/>
    <property type="evidence" value="ECO:0007669"/>
    <property type="project" value="InterPro"/>
</dbReference>
<evidence type="ECO:0000259" key="2">
    <source>
        <dbReference type="Pfam" id="PF01118"/>
    </source>
</evidence>
<keyword evidence="1" id="KW-0028">Amino-acid biosynthesis</keyword>
<dbReference type="Pfam" id="PF01118">
    <property type="entry name" value="Semialdhyde_dh"/>
    <property type="match status" value="1"/>
</dbReference>
<proteinExistence type="predicted"/>
<dbReference type="PANTHER" id="PTHR32338:SF10">
    <property type="entry name" value="N-ACETYL-GAMMA-GLUTAMYL-PHOSPHATE REDUCTASE, CHLOROPLASTIC-RELATED"/>
    <property type="match status" value="1"/>
</dbReference>
<reference evidence="3 4" key="1">
    <citation type="journal article" date="2022" name="Nat. Plants">
        <title>Genomes of leafy and leafless Platanthera orchids illuminate the evolution of mycoheterotrophy.</title>
        <authorList>
            <person name="Li M.H."/>
            <person name="Liu K.W."/>
            <person name="Li Z."/>
            <person name="Lu H.C."/>
            <person name="Ye Q.L."/>
            <person name="Zhang D."/>
            <person name="Wang J.Y."/>
            <person name="Li Y.F."/>
            <person name="Zhong Z.M."/>
            <person name="Liu X."/>
            <person name="Yu X."/>
            <person name="Liu D.K."/>
            <person name="Tu X.D."/>
            <person name="Liu B."/>
            <person name="Hao Y."/>
            <person name="Liao X.Y."/>
            <person name="Jiang Y.T."/>
            <person name="Sun W.H."/>
            <person name="Chen J."/>
            <person name="Chen Y.Q."/>
            <person name="Ai Y."/>
            <person name="Zhai J.W."/>
            <person name="Wu S.S."/>
            <person name="Zhou Z."/>
            <person name="Hsiao Y.Y."/>
            <person name="Wu W.L."/>
            <person name="Chen Y.Y."/>
            <person name="Lin Y.F."/>
            <person name="Hsu J.L."/>
            <person name="Li C.Y."/>
            <person name="Wang Z.W."/>
            <person name="Zhao X."/>
            <person name="Zhong W.Y."/>
            <person name="Ma X.K."/>
            <person name="Ma L."/>
            <person name="Huang J."/>
            <person name="Chen G.Z."/>
            <person name="Huang M.Z."/>
            <person name="Huang L."/>
            <person name="Peng D.H."/>
            <person name="Luo Y.B."/>
            <person name="Zou S.Q."/>
            <person name="Chen S.P."/>
            <person name="Lan S."/>
            <person name="Tsai W.C."/>
            <person name="Van de Peer Y."/>
            <person name="Liu Z.J."/>
        </authorList>
    </citation>
    <scope>NUCLEOTIDE SEQUENCE [LARGE SCALE GENOMIC DNA]</scope>
    <source>
        <strain evidence="3">Lor287</strain>
    </source>
</reference>
<dbReference type="InterPro" id="IPR000534">
    <property type="entry name" value="Semialdehyde_DH_NAD-bd"/>
</dbReference>
<accession>A0AAP0BIH8</accession>
<dbReference type="InterPro" id="IPR036291">
    <property type="entry name" value="NAD(P)-bd_dom_sf"/>
</dbReference>
<evidence type="ECO:0000256" key="1">
    <source>
        <dbReference type="ARBA" id="ARBA00022571"/>
    </source>
</evidence>
<keyword evidence="4" id="KW-1185">Reference proteome</keyword>
<dbReference type="EMBL" id="JBBWWQ010000009">
    <property type="protein sequence ID" value="KAK8939171.1"/>
    <property type="molecule type" value="Genomic_DNA"/>
</dbReference>